<name>A0A7W5TQ55_9MICC</name>
<dbReference type="PANTHER" id="PTHR19211">
    <property type="entry name" value="ATP-BINDING TRANSPORT PROTEIN-RELATED"/>
    <property type="match status" value="1"/>
</dbReference>
<keyword evidence="7" id="KW-1185">Reference proteome</keyword>
<dbReference type="EMBL" id="JACIBT010000001">
    <property type="protein sequence ID" value="MBB3667075.1"/>
    <property type="molecule type" value="Genomic_DNA"/>
</dbReference>
<dbReference type="Pfam" id="PF00005">
    <property type="entry name" value="ABC_tran"/>
    <property type="match status" value="2"/>
</dbReference>
<feature type="domain" description="ABC transporter" evidence="5">
    <location>
        <begin position="361"/>
        <end position="584"/>
    </location>
</feature>
<dbReference type="InterPro" id="IPR050611">
    <property type="entry name" value="ABCF"/>
</dbReference>
<dbReference type="RefSeq" id="WP_183357441.1">
    <property type="nucleotide sequence ID" value="NZ_BAABKR010000001.1"/>
</dbReference>
<feature type="domain" description="ABC transporter" evidence="5">
    <location>
        <begin position="10"/>
        <end position="267"/>
    </location>
</feature>
<dbReference type="PANTHER" id="PTHR19211:SF14">
    <property type="entry name" value="ATP-BINDING CASSETTE SUB-FAMILY F MEMBER 1"/>
    <property type="match status" value="1"/>
</dbReference>
<dbReference type="CDD" id="cd03221">
    <property type="entry name" value="ABCF_EF-3"/>
    <property type="match status" value="1"/>
</dbReference>
<dbReference type="Gene3D" id="3.40.50.300">
    <property type="entry name" value="P-loop containing nucleotide triphosphate hydrolases"/>
    <property type="match status" value="2"/>
</dbReference>
<dbReference type="GO" id="GO:0016887">
    <property type="term" value="F:ATP hydrolysis activity"/>
    <property type="evidence" value="ECO:0007669"/>
    <property type="project" value="InterPro"/>
</dbReference>
<gene>
    <name evidence="6" type="ORF">FHX47_000668</name>
</gene>
<evidence type="ECO:0000256" key="2">
    <source>
        <dbReference type="ARBA" id="ARBA00022741"/>
    </source>
</evidence>
<dbReference type="SUPFAM" id="SSF52540">
    <property type="entry name" value="P-loop containing nucleoside triphosphate hydrolases"/>
    <property type="match status" value="2"/>
</dbReference>
<dbReference type="InterPro" id="IPR027417">
    <property type="entry name" value="P-loop_NTPase"/>
</dbReference>
<dbReference type="FunFam" id="3.40.50.300:FF:000011">
    <property type="entry name" value="Putative ABC transporter ATP-binding component"/>
    <property type="match status" value="1"/>
</dbReference>
<evidence type="ECO:0000256" key="1">
    <source>
        <dbReference type="ARBA" id="ARBA00022737"/>
    </source>
</evidence>
<accession>A0A7W5TQ55</accession>
<dbReference type="Proteomes" id="UP000547528">
    <property type="component" value="Unassembled WGS sequence"/>
</dbReference>
<feature type="region of interest" description="Disordered" evidence="4">
    <location>
        <begin position="366"/>
        <end position="391"/>
    </location>
</feature>
<keyword evidence="1" id="KW-0677">Repeat</keyword>
<evidence type="ECO:0000313" key="7">
    <source>
        <dbReference type="Proteomes" id="UP000547528"/>
    </source>
</evidence>
<dbReference type="InterPro" id="IPR017871">
    <property type="entry name" value="ABC_transporter-like_CS"/>
</dbReference>
<dbReference type="SMART" id="SM00382">
    <property type="entry name" value="AAA"/>
    <property type="match status" value="2"/>
</dbReference>
<keyword evidence="2" id="KW-0547">Nucleotide-binding</keyword>
<comment type="caution">
    <text evidence="6">The sequence shown here is derived from an EMBL/GenBank/DDBJ whole genome shotgun (WGS) entry which is preliminary data.</text>
</comment>
<protein>
    <submittedName>
        <fullName evidence="6">Macrolide transport system ATP-binding/permease protein</fullName>
    </submittedName>
</protein>
<dbReference type="InterPro" id="IPR003439">
    <property type="entry name" value="ABC_transporter-like_ATP-bd"/>
</dbReference>
<proteinExistence type="predicted"/>
<evidence type="ECO:0000313" key="6">
    <source>
        <dbReference type="EMBL" id="MBB3667075.1"/>
    </source>
</evidence>
<dbReference type="AlphaFoldDB" id="A0A7W5TQ55"/>
<sequence>MSHSALPSHLRVDGVSFSYPDRRVLTDVSLTVSAGERVGLIGENGSGKSTLLRIAADLLTPDAGTVTAPRTRRGASAVGLLHQQPPFDPEGRLHHVIETAVAPARAAAQAVASSAEKLGTTPESTSAQAGYAAALAEAERLDAWETDSKIASMLAGLGLANLSHSTPVGDLSGGQRARVSLAWLLLHGPDVLLLDEPTNHLDDAATAQLHRTLLGWNGPVLIASHDRAFLDETVTSLVDLDPTPTPETVVSSDDHDDTGSGLGITRFTGAYTDYLAERAGARQRWQRQYREEQAQLRRLQAAVGESHTVGHAQWRPRTEVRAAAKYFADRNARAVSRRVNDAKARLETLQRDQLSKPPGELRFAGIPARPDRAPTQQPPGPVLQADSASRTGRLAPVTLTVGQGDKWLITGPNGSGKSTLLQLLAGLLEPSAGQIQRKENLRFGLLTQNTDLPDPYEKGPGRTAQDCYIDAVGRARAEEHPLRDFGLLAIRDENRPLRALSVGQQRRLMVAILLADPPEVLLLDEPTNHLSLLVATDLEAAIETFPGAVVLVSHDRWLRRRWAGQHLNIEAINDDHSRNRTPEEGPL</sequence>
<dbReference type="GO" id="GO:0005524">
    <property type="term" value="F:ATP binding"/>
    <property type="evidence" value="ECO:0007669"/>
    <property type="project" value="UniProtKB-KW"/>
</dbReference>
<reference evidence="6 7" key="1">
    <citation type="submission" date="2020-08" db="EMBL/GenBank/DDBJ databases">
        <title>Sequencing the genomes of 1000 actinobacteria strains.</title>
        <authorList>
            <person name="Klenk H.-P."/>
        </authorList>
    </citation>
    <scope>NUCLEOTIDE SEQUENCE [LARGE SCALE GENOMIC DNA]</scope>
    <source>
        <strain evidence="6 7">DSM 28238</strain>
    </source>
</reference>
<evidence type="ECO:0000256" key="3">
    <source>
        <dbReference type="ARBA" id="ARBA00022840"/>
    </source>
</evidence>
<dbReference type="PROSITE" id="PS00211">
    <property type="entry name" value="ABC_TRANSPORTER_1"/>
    <property type="match status" value="1"/>
</dbReference>
<evidence type="ECO:0000259" key="5">
    <source>
        <dbReference type="PROSITE" id="PS50893"/>
    </source>
</evidence>
<evidence type="ECO:0000256" key="4">
    <source>
        <dbReference type="SAM" id="MobiDB-lite"/>
    </source>
</evidence>
<dbReference type="PROSITE" id="PS50893">
    <property type="entry name" value="ABC_TRANSPORTER_2"/>
    <property type="match status" value="2"/>
</dbReference>
<keyword evidence="3 6" id="KW-0067">ATP-binding</keyword>
<dbReference type="InterPro" id="IPR003593">
    <property type="entry name" value="AAA+_ATPase"/>
</dbReference>
<organism evidence="6 7">
    <name type="scientific">Garicola koreensis</name>
    <dbReference type="NCBI Taxonomy" id="1262554"/>
    <lineage>
        <taxon>Bacteria</taxon>
        <taxon>Bacillati</taxon>
        <taxon>Actinomycetota</taxon>
        <taxon>Actinomycetes</taxon>
        <taxon>Micrococcales</taxon>
        <taxon>Micrococcaceae</taxon>
        <taxon>Garicola</taxon>
    </lineage>
</organism>